<reference evidence="2 3" key="1">
    <citation type="submission" date="2008-03" db="EMBL/GenBank/DDBJ databases">
        <title>The Genome Sequence of Verticillium dahliae VdLs.17.</title>
        <authorList>
            <consortium name="The Broad Institute Genome Sequencing Platform"/>
            <person name="Ma L.-J.J."/>
            <person name="Klosterman S.J."/>
            <person name="Subbarao K."/>
            <person name="Dobinson K."/>
            <person name="Veronese P."/>
            <person name="Kang S."/>
            <person name="Gold S.E."/>
            <person name="Young S."/>
            <person name="Jaffe D."/>
            <person name="Gnerre S."/>
            <person name="Berlin A."/>
            <person name="Heiman D."/>
            <person name="Hepburn T."/>
            <person name="Sykes S."/>
            <person name="Alvarado L."/>
            <person name="Kodira C.D."/>
            <person name="Lander E."/>
            <person name="Galagan J."/>
            <person name="Nusbaum C."/>
            <person name="Birren B."/>
        </authorList>
    </citation>
    <scope>NUCLEOTIDE SEQUENCE [LARGE SCALE GENOMIC DNA]</scope>
    <source>
        <strain evidence="3">VdLs.17 / ATCC MYA-4575 / FGSC 10137</strain>
    </source>
</reference>
<keyword evidence="3" id="KW-1185">Reference proteome</keyword>
<dbReference type="AlphaFoldDB" id="G2WZI9"/>
<sequence length="209" mass="21760">MSTAVGDKSSLKPRCHFEPRCLVAAGSKQTETLTVHRFHNAKPLVPAPADRRQRLTQTPNPQHPAPSTQHPAPSTQHPAPSTQHPAPSTQHPAPSTQHPAPPRVDHNKPRDGLHSSAASPVLCGTSARAKAPITGSAETEGIGGGTARDVKGSTSVLLLEPGSAAVPECSSCLVARQILVPNAQQLVGPQAPPPLGLLQWGPFSPFGNL</sequence>
<evidence type="ECO:0000313" key="2">
    <source>
        <dbReference type="EMBL" id="EGY21991.1"/>
    </source>
</evidence>
<accession>G2WZI9</accession>
<feature type="compositionally biased region" description="Polar residues" evidence="1">
    <location>
        <begin position="55"/>
        <end position="98"/>
    </location>
</feature>
<gene>
    <name evidence="2" type="ORF">VDAG_03431</name>
</gene>
<evidence type="ECO:0000313" key="3">
    <source>
        <dbReference type="Proteomes" id="UP000001611"/>
    </source>
</evidence>
<feature type="region of interest" description="Disordered" evidence="1">
    <location>
        <begin position="34"/>
        <end position="124"/>
    </location>
</feature>
<dbReference type="GeneID" id="20704894"/>
<proteinExistence type="predicted"/>
<feature type="compositionally biased region" description="Basic and acidic residues" evidence="1">
    <location>
        <begin position="103"/>
        <end position="113"/>
    </location>
</feature>
<dbReference type="HOGENOM" id="CLU_1316309_0_0_1"/>
<dbReference type="RefSeq" id="XP_009655591.1">
    <property type="nucleotide sequence ID" value="XM_009657296.1"/>
</dbReference>
<name>G2WZI9_VERDV</name>
<organism evidence="2 3">
    <name type="scientific">Verticillium dahliae (strain VdLs.17 / ATCC MYA-4575 / FGSC 10137)</name>
    <name type="common">Verticillium wilt</name>
    <dbReference type="NCBI Taxonomy" id="498257"/>
    <lineage>
        <taxon>Eukaryota</taxon>
        <taxon>Fungi</taxon>
        <taxon>Dikarya</taxon>
        <taxon>Ascomycota</taxon>
        <taxon>Pezizomycotina</taxon>
        <taxon>Sordariomycetes</taxon>
        <taxon>Hypocreomycetidae</taxon>
        <taxon>Glomerellales</taxon>
        <taxon>Plectosphaerellaceae</taxon>
        <taxon>Verticillium</taxon>
    </lineage>
</organism>
<dbReference type="EMBL" id="DS572699">
    <property type="protein sequence ID" value="EGY21991.1"/>
    <property type="molecule type" value="Genomic_DNA"/>
</dbReference>
<dbReference type="Proteomes" id="UP000001611">
    <property type="component" value="Chromosome 6"/>
</dbReference>
<evidence type="ECO:0000256" key="1">
    <source>
        <dbReference type="SAM" id="MobiDB-lite"/>
    </source>
</evidence>
<dbReference type="OrthoDB" id="5243826at2759"/>
<dbReference type="InParanoid" id="G2WZI9"/>
<protein>
    <submittedName>
        <fullName evidence="2">Uncharacterized protein</fullName>
    </submittedName>
</protein>
<dbReference type="KEGG" id="vda:VDAG_03431"/>
<dbReference type="eggNOG" id="ENOG502TGM2">
    <property type="taxonomic scope" value="Eukaryota"/>
</dbReference>